<evidence type="ECO:0000313" key="3">
    <source>
        <dbReference type="Proteomes" id="UP000218887"/>
    </source>
</evidence>
<accession>A0A2A2I9Q4</accession>
<gene>
    <name evidence="2" type="ORF">CIL05_17190</name>
</gene>
<dbReference type="EMBL" id="NPOA01000013">
    <property type="protein sequence ID" value="PAV28367.1"/>
    <property type="molecule type" value="Genomic_DNA"/>
</dbReference>
<evidence type="ECO:0000313" key="2">
    <source>
        <dbReference type="EMBL" id="PAV28367.1"/>
    </source>
</evidence>
<comment type="caution">
    <text evidence="2">The sequence shown here is derived from an EMBL/GenBank/DDBJ whole genome shotgun (WGS) entry which is preliminary data.</text>
</comment>
<dbReference type="OrthoDB" id="2080250at2"/>
<reference evidence="2 3" key="1">
    <citation type="submission" date="2017-08" db="EMBL/GenBank/DDBJ databases">
        <title>Virgibacillus indicus sp. nov. and Virgibacillus profoundi sp. nov, two moderately halophilic bacteria isolated from marine sediment by using the Microfluidic Streak Plate.</title>
        <authorList>
            <person name="Xu B."/>
            <person name="Hu B."/>
            <person name="Wang J."/>
            <person name="Zhu Y."/>
            <person name="Huang L."/>
            <person name="Du W."/>
            <person name="Huang Y."/>
        </authorList>
    </citation>
    <scope>NUCLEOTIDE SEQUENCE [LARGE SCALE GENOMIC DNA]</scope>
    <source>
        <strain evidence="2 3">IO3-P3-H5</strain>
    </source>
</reference>
<evidence type="ECO:0000259" key="1">
    <source>
        <dbReference type="Pfam" id="PF14130"/>
    </source>
</evidence>
<keyword evidence="3" id="KW-1185">Reference proteome</keyword>
<dbReference type="InterPro" id="IPR025382">
    <property type="entry name" value="Cap4-like_endonuclease_dom"/>
</dbReference>
<dbReference type="Proteomes" id="UP000218887">
    <property type="component" value="Unassembled WGS sequence"/>
</dbReference>
<dbReference type="GO" id="GO:0004518">
    <property type="term" value="F:nuclease activity"/>
    <property type="evidence" value="ECO:0007669"/>
    <property type="project" value="InterPro"/>
</dbReference>
<proteinExistence type="predicted"/>
<dbReference type="Pfam" id="PF14130">
    <property type="entry name" value="Cap4_nuclease"/>
    <property type="match status" value="1"/>
</dbReference>
<protein>
    <recommendedName>
        <fullName evidence="1">CD-NTase associated protein 4-like DNA endonuclease domain-containing protein</fullName>
    </recommendedName>
</protein>
<name>A0A2A2I9Q4_9BACI</name>
<organism evidence="2 3">
    <name type="scientific">Virgibacillus profundi</name>
    <dbReference type="NCBI Taxonomy" id="2024555"/>
    <lineage>
        <taxon>Bacteria</taxon>
        <taxon>Bacillati</taxon>
        <taxon>Bacillota</taxon>
        <taxon>Bacilli</taxon>
        <taxon>Bacillales</taxon>
        <taxon>Bacillaceae</taxon>
        <taxon>Virgibacillus</taxon>
    </lineage>
</organism>
<feature type="domain" description="CD-NTase associated protein 4-like DNA endonuclease" evidence="1">
    <location>
        <begin position="27"/>
        <end position="227"/>
    </location>
</feature>
<dbReference type="AlphaFoldDB" id="A0A2A2I9Q4"/>
<sequence>MDSSNIFWWWSIVSEADFYMNLPFDLSGSRSKNRFRNEILWGLKRMLELYKENDEFIVVFDYVCDVEVHKEDGLEFYQVKTQNNDGAYTVDKLINKNKTGDSVFGKLYKLKFNIQGEERDEIKVSLVSNAAFNDGKRTHNNVEIIDFNKVDTAAQSKIKKSVKEELKLKEEIKLKNASFIKTGMDLINPHTTLVGETAIFFQETFNCEPKKINALYRLLSSEVTNKASFELKLPTYAEVLEKKGVSSSFLKDVLSKYTEYTDIATIKAKDFISKEYESDFRMRLKLNRALSQVVANLHEGRQLQNMEKEIVNYIKENLESLPNTDMEIIEEVSKYVHGQKPIEISNEEVEALVLLVLRRFEEGYVGYE</sequence>